<sequence length="235" mass="25355">MTDAFTVPVALPGAAEAELLDRDRSRDGVQSRSGVRAQDAPVNTARALDPEYDGRHIKRGYDYADRDDLEHNHGYGRPGYGDRGYPDSSLDNYTEEMQRKQQKLALGANAAAIIASDTVGLASCGMNAGPVGMGMGVLQGLLIGGIEASNATRNLNAQNRRPRFVYGSVADDETGFSVMVVLTLLGLAGTAVACARYGSLTNDGKAIRRDTVYLDAYENPDADDYNHYKTLMKNR</sequence>
<reference evidence="2" key="1">
    <citation type="submission" date="2013-12" db="EMBL/GenBank/DDBJ databases">
        <authorList>
            <person name="Omoto C.K."/>
            <person name="Sibley D."/>
            <person name="Venepally P."/>
            <person name="Hadjithomas M."/>
            <person name="Karamycheva S."/>
            <person name="Brunk B."/>
            <person name="Roos D."/>
            <person name="Caler E."/>
            <person name="Lorenzi H."/>
        </authorList>
    </citation>
    <scope>NUCLEOTIDE SEQUENCE</scope>
</reference>
<protein>
    <submittedName>
        <fullName evidence="2">Transmembrane protein</fullName>
    </submittedName>
</protein>
<evidence type="ECO:0000313" key="2">
    <source>
        <dbReference type="EMBL" id="EZG45807.1"/>
    </source>
</evidence>
<dbReference type="VEuPathDB" id="CryptoDB:GNI_136760"/>
<gene>
    <name evidence="2" type="ORF">GNI_136760</name>
</gene>
<comment type="caution">
    <text evidence="2">The sequence shown here is derived from an EMBL/GenBank/DDBJ whole genome shotgun (WGS) entry which is preliminary data.</text>
</comment>
<proteinExistence type="predicted"/>
<dbReference type="RefSeq" id="XP_011132444.1">
    <property type="nucleotide sequence ID" value="XM_011134142.1"/>
</dbReference>
<accession>A0A023B1E2</accession>
<keyword evidence="3" id="KW-1185">Reference proteome</keyword>
<evidence type="ECO:0000256" key="1">
    <source>
        <dbReference type="SAM" id="MobiDB-lite"/>
    </source>
</evidence>
<keyword evidence="2" id="KW-0812">Transmembrane</keyword>
<keyword evidence="2" id="KW-0472">Membrane</keyword>
<feature type="region of interest" description="Disordered" evidence="1">
    <location>
        <begin position="22"/>
        <end position="51"/>
    </location>
</feature>
<dbReference type="Proteomes" id="UP000019763">
    <property type="component" value="Unassembled WGS sequence"/>
</dbReference>
<feature type="region of interest" description="Disordered" evidence="1">
    <location>
        <begin position="66"/>
        <end position="91"/>
    </location>
</feature>
<evidence type="ECO:0000313" key="3">
    <source>
        <dbReference type="Proteomes" id="UP000019763"/>
    </source>
</evidence>
<dbReference type="EMBL" id="AFNH02001010">
    <property type="protein sequence ID" value="EZG45807.1"/>
    <property type="molecule type" value="Genomic_DNA"/>
</dbReference>
<organism evidence="2 3">
    <name type="scientific">Gregarina niphandrodes</name>
    <name type="common">Septate eugregarine</name>
    <dbReference type="NCBI Taxonomy" id="110365"/>
    <lineage>
        <taxon>Eukaryota</taxon>
        <taxon>Sar</taxon>
        <taxon>Alveolata</taxon>
        <taxon>Apicomplexa</taxon>
        <taxon>Conoidasida</taxon>
        <taxon>Gregarinasina</taxon>
        <taxon>Eugregarinorida</taxon>
        <taxon>Gregarinidae</taxon>
        <taxon>Gregarina</taxon>
    </lineage>
</organism>
<dbReference type="AlphaFoldDB" id="A0A023B1E2"/>
<name>A0A023B1E2_GRENI</name>
<dbReference type="GeneID" id="22914868"/>